<dbReference type="InterPro" id="IPR004274">
    <property type="entry name" value="FCP1_dom"/>
</dbReference>
<dbReference type="GO" id="GO:0004721">
    <property type="term" value="F:phosphoprotein phosphatase activity"/>
    <property type="evidence" value="ECO:0000318"/>
    <property type="project" value="GO_Central"/>
</dbReference>
<dbReference type="SUPFAM" id="SSF56784">
    <property type="entry name" value="HAD-like"/>
    <property type="match status" value="1"/>
</dbReference>
<dbReference type="OMA" id="CDQVESI"/>
<dbReference type="InterPro" id="IPR023214">
    <property type="entry name" value="HAD_sf"/>
</dbReference>
<dbReference type="InParanoid" id="Q54M72"/>
<feature type="region of interest" description="Disordered" evidence="1">
    <location>
        <begin position="86"/>
        <end position="107"/>
    </location>
</feature>
<protein>
    <submittedName>
        <fullName evidence="3">Dullard-like phosphatase domain containing protein</fullName>
    </submittedName>
</protein>
<reference evidence="3 4" key="1">
    <citation type="journal article" date="2005" name="Nature">
        <title>The genome of the social amoeba Dictyostelium discoideum.</title>
        <authorList>
            <consortium name="The Dictyostelium discoideum Sequencing Consortium"/>
            <person name="Eichinger L."/>
            <person name="Pachebat J.A."/>
            <person name="Glockner G."/>
            <person name="Rajandream M.A."/>
            <person name="Sucgang R."/>
            <person name="Berriman M."/>
            <person name="Song J."/>
            <person name="Olsen R."/>
            <person name="Szafranski K."/>
            <person name="Xu Q."/>
            <person name="Tunggal B."/>
            <person name="Kummerfeld S."/>
            <person name="Madera M."/>
            <person name="Konfortov B.A."/>
            <person name="Rivero F."/>
            <person name="Bankier A.T."/>
            <person name="Lehmann R."/>
            <person name="Hamlin N."/>
            <person name="Davies R."/>
            <person name="Gaudet P."/>
            <person name="Fey P."/>
            <person name="Pilcher K."/>
            <person name="Chen G."/>
            <person name="Saunders D."/>
            <person name="Sodergren E."/>
            <person name="Davis P."/>
            <person name="Kerhornou A."/>
            <person name="Nie X."/>
            <person name="Hall N."/>
            <person name="Anjard C."/>
            <person name="Hemphill L."/>
            <person name="Bason N."/>
            <person name="Farbrother P."/>
            <person name="Desany B."/>
            <person name="Just E."/>
            <person name="Morio T."/>
            <person name="Rost R."/>
            <person name="Churcher C."/>
            <person name="Cooper J."/>
            <person name="Haydock S."/>
            <person name="van Driessche N."/>
            <person name="Cronin A."/>
            <person name="Goodhead I."/>
            <person name="Muzny D."/>
            <person name="Mourier T."/>
            <person name="Pain A."/>
            <person name="Lu M."/>
            <person name="Harper D."/>
            <person name="Lindsay R."/>
            <person name="Hauser H."/>
            <person name="James K."/>
            <person name="Quiles M."/>
            <person name="Madan Babu M."/>
            <person name="Saito T."/>
            <person name="Buchrieser C."/>
            <person name="Wardroper A."/>
            <person name="Felder M."/>
            <person name="Thangavelu M."/>
            <person name="Johnson D."/>
            <person name="Knights A."/>
            <person name="Loulseged H."/>
            <person name="Mungall K."/>
            <person name="Oliver K."/>
            <person name="Price C."/>
            <person name="Quail M.A."/>
            <person name="Urushihara H."/>
            <person name="Hernandez J."/>
            <person name="Rabbinowitsch E."/>
            <person name="Steffen D."/>
            <person name="Sanders M."/>
            <person name="Ma J."/>
            <person name="Kohara Y."/>
            <person name="Sharp S."/>
            <person name="Simmonds M."/>
            <person name="Spiegler S."/>
            <person name="Tivey A."/>
            <person name="Sugano S."/>
            <person name="White B."/>
            <person name="Walker D."/>
            <person name="Woodward J."/>
            <person name="Winckler T."/>
            <person name="Tanaka Y."/>
            <person name="Shaulsky G."/>
            <person name="Schleicher M."/>
            <person name="Weinstock G."/>
            <person name="Rosenthal A."/>
            <person name="Cox E.C."/>
            <person name="Chisholm R.L."/>
            <person name="Gibbs R."/>
            <person name="Loomis W.F."/>
            <person name="Platzer M."/>
            <person name="Kay R.R."/>
            <person name="Williams J."/>
            <person name="Dear P.H."/>
            <person name="Noegel A.A."/>
            <person name="Barrell B."/>
            <person name="Kuspa A."/>
        </authorList>
    </citation>
    <scope>NUCLEOTIDE SEQUENCE [LARGE SCALE GENOMIC DNA]</scope>
    <source>
        <strain evidence="3 4">AX4</strain>
    </source>
</reference>
<dbReference type="NCBIfam" id="TIGR02251">
    <property type="entry name" value="HIF-SF_euk"/>
    <property type="match status" value="1"/>
</dbReference>
<dbReference type="EMBL" id="AAFI02000085">
    <property type="protein sequence ID" value="EAL64365.1"/>
    <property type="molecule type" value="Genomic_DNA"/>
</dbReference>
<dbReference type="KEGG" id="ddi:DDB_G0286145"/>
<dbReference type="HOGENOM" id="CLU_738575_0_0_1"/>
<dbReference type="InterPro" id="IPR050365">
    <property type="entry name" value="TIM50"/>
</dbReference>
<proteinExistence type="predicted"/>
<dbReference type="PaxDb" id="44689-DDB0304569"/>
<evidence type="ECO:0000313" key="3">
    <source>
        <dbReference type="EMBL" id="EAL64365.1"/>
    </source>
</evidence>
<evidence type="ECO:0000313" key="4">
    <source>
        <dbReference type="Proteomes" id="UP000002195"/>
    </source>
</evidence>
<dbReference type="PROSITE" id="PS50969">
    <property type="entry name" value="FCP1"/>
    <property type="match status" value="1"/>
</dbReference>
<name>Q54M72_DICDI</name>
<dbReference type="InterPro" id="IPR036412">
    <property type="entry name" value="HAD-like_sf"/>
</dbReference>
<dbReference type="FunFam" id="3.40.50.1000:FF:000458">
    <property type="match status" value="1"/>
</dbReference>
<dbReference type="dictyBase" id="DDB_G0286145"/>
<dbReference type="VEuPathDB" id="AmoebaDB:DDB_G0286145"/>
<dbReference type="SMART" id="SM00577">
    <property type="entry name" value="CPDc"/>
    <property type="match status" value="1"/>
</dbReference>
<comment type="caution">
    <text evidence="3">The sequence shown here is derived from an EMBL/GenBank/DDBJ whole genome shotgun (WGS) entry which is preliminary data.</text>
</comment>
<feature type="domain" description="FCP1 homology" evidence="2">
    <location>
        <begin position="197"/>
        <end position="356"/>
    </location>
</feature>
<dbReference type="Proteomes" id="UP000002195">
    <property type="component" value="Unassembled WGS sequence"/>
</dbReference>
<evidence type="ECO:0000256" key="1">
    <source>
        <dbReference type="SAM" id="MobiDB-lite"/>
    </source>
</evidence>
<sequence length="375" mass="42787">MDECTQISNVPDQESIEKVVTQISPHQKTMDPSSVGFVYHWMFSMMASALNLNKLPNINNENNLIIDNNNSNSINNNNILKNKKIKSENDSNNNNNNINENSTNKDGESCIQSLNEIILSSPECSSSSSSSSSLSSSLNIEESEKIKNCVDDCDHNQHQNEKQEKCINQDNNQNNNNNNTSTIQHFNEINSLNIQNLNQPKKTLILDLDETLVHSTLKPVTHHQITVKVLIEDMDCTFYVIKRPHVDYFLEKVSQWYDIVIFTASMQQYADPLLDQLDTHKVFKKRLFRDSCLEKHGNFVKDLSMIDQDLTSTIIIDNSPIAYSNNLENALPIDNWMGDNPSDTSLLSLLPFLEMIRHVQDVRSILSLRLINNMQ</sequence>
<organism evidence="3 4">
    <name type="scientific">Dictyostelium discoideum</name>
    <name type="common">Social amoeba</name>
    <dbReference type="NCBI Taxonomy" id="44689"/>
    <lineage>
        <taxon>Eukaryota</taxon>
        <taxon>Amoebozoa</taxon>
        <taxon>Evosea</taxon>
        <taxon>Eumycetozoa</taxon>
        <taxon>Dictyostelia</taxon>
        <taxon>Dictyosteliales</taxon>
        <taxon>Dictyosteliaceae</taxon>
        <taxon>Dictyostelium</taxon>
    </lineage>
</organism>
<dbReference type="PANTHER" id="PTHR12210">
    <property type="entry name" value="DULLARD PROTEIN PHOSPHATASE"/>
    <property type="match status" value="1"/>
</dbReference>
<dbReference type="PhylomeDB" id="Q54M72"/>
<dbReference type="Pfam" id="PF03031">
    <property type="entry name" value="NIF"/>
    <property type="match status" value="1"/>
</dbReference>
<accession>Q54M72</accession>
<dbReference type="RefSeq" id="XP_637876.1">
    <property type="nucleotide sequence ID" value="XM_632784.1"/>
</dbReference>
<dbReference type="GeneID" id="8625473"/>
<dbReference type="SMR" id="Q54M72"/>
<dbReference type="Gene3D" id="3.40.50.1000">
    <property type="entry name" value="HAD superfamily/HAD-like"/>
    <property type="match status" value="1"/>
</dbReference>
<evidence type="ECO:0000259" key="2">
    <source>
        <dbReference type="PROSITE" id="PS50969"/>
    </source>
</evidence>
<gene>
    <name evidence="3" type="ORF">DDB_G0286145</name>
</gene>
<dbReference type="STRING" id="44689.Q54M72"/>
<dbReference type="InterPro" id="IPR011948">
    <property type="entry name" value="Dullard_phosphatase"/>
</dbReference>
<feature type="compositionally biased region" description="Low complexity" evidence="1">
    <location>
        <begin position="90"/>
        <end position="102"/>
    </location>
</feature>
<dbReference type="AlphaFoldDB" id="Q54M72"/>
<dbReference type="CDD" id="cd07521">
    <property type="entry name" value="HAD_FCP1-like"/>
    <property type="match status" value="1"/>
</dbReference>
<keyword evidence="4" id="KW-1185">Reference proteome</keyword>
<dbReference type="eggNOG" id="KOG1605">
    <property type="taxonomic scope" value="Eukaryota"/>
</dbReference>